<proteinExistence type="predicted"/>
<evidence type="ECO:0000313" key="1">
    <source>
        <dbReference type="EMBL" id="VYU49173.1"/>
    </source>
</evidence>
<sequence length="287" mass="33221">MNFVVLEDPRAPLFTQELVEQFPKSSTVGINPRNAKGLIPTLNGSPTLTDNWLVLVDKRVGDTVIAELAGMKTCINVFYAKANNVNYIAALCREHGDCQIVDMLNMDEPSTINYVKTKLNVNESVARELVKRCKCYLPYIEESMLTLKSLQEPITINHVKEYIQKRSETTVFTVFYHLVGLKRKRLSELGLFLYQYRYAYPYIKKRLQKIFTETIKLYKDIELGKLGGDNIKDYLSENKMEVSEYFVRRIVLELHETMTVDELYLHKIIIDKTDNMPTLLSVLERGM</sequence>
<name>A0A6N3FBF9_9CLOT</name>
<dbReference type="RefSeq" id="WP_156561832.1">
    <property type="nucleotide sequence ID" value="NZ_CACRTV010000057.1"/>
</dbReference>
<dbReference type="EMBL" id="CACRTV010000057">
    <property type="protein sequence ID" value="VYU49173.1"/>
    <property type="molecule type" value="Genomic_DNA"/>
</dbReference>
<gene>
    <name evidence="1" type="ORF">CPLFYP93_02468</name>
</gene>
<dbReference type="AlphaFoldDB" id="A0A6N3FBF9"/>
<reference evidence="1" key="1">
    <citation type="submission" date="2019-11" db="EMBL/GenBank/DDBJ databases">
        <authorList>
            <person name="Feng L."/>
        </authorList>
    </citation>
    <scope>NUCLEOTIDE SEQUENCE</scope>
    <source>
        <strain evidence="1">CParaputrificumLFYP93</strain>
    </source>
</reference>
<protein>
    <submittedName>
        <fullName evidence="1">Uncharacterized protein</fullName>
    </submittedName>
</protein>
<accession>A0A6N3FBF9</accession>
<organism evidence="1">
    <name type="scientific">Clostridium paraputrificum</name>
    <dbReference type="NCBI Taxonomy" id="29363"/>
    <lineage>
        <taxon>Bacteria</taxon>
        <taxon>Bacillati</taxon>
        <taxon>Bacillota</taxon>
        <taxon>Clostridia</taxon>
        <taxon>Eubacteriales</taxon>
        <taxon>Clostridiaceae</taxon>
        <taxon>Clostridium</taxon>
    </lineage>
</organism>